<reference evidence="2 3" key="1">
    <citation type="submission" date="2020-04" db="EMBL/GenBank/DDBJ databases">
        <authorList>
            <person name="Alioto T."/>
            <person name="Alioto T."/>
            <person name="Gomez Garrido J."/>
        </authorList>
    </citation>
    <scope>NUCLEOTIDE SEQUENCE [LARGE SCALE GENOMIC DNA]</scope>
</reference>
<accession>A0A8S1BT87</accession>
<gene>
    <name evidence="2" type="ORF">CLODIP_2_CD08850</name>
</gene>
<dbReference type="EMBL" id="CADEPI010000003">
    <property type="protein sequence ID" value="CAB3360319.1"/>
    <property type="molecule type" value="Genomic_DNA"/>
</dbReference>
<protein>
    <submittedName>
        <fullName evidence="2">Uncharacterized protein</fullName>
    </submittedName>
</protein>
<keyword evidence="1" id="KW-1133">Transmembrane helix</keyword>
<evidence type="ECO:0000256" key="1">
    <source>
        <dbReference type="SAM" id="Phobius"/>
    </source>
</evidence>
<organism evidence="2 3">
    <name type="scientific">Cloeon dipterum</name>
    <dbReference type="NCBI Taxonomy" id="197152"/>
    <lineage>
        <taxon>Eukaryota</taxon>
        <taxon>Metazoa</taxon>
        <taxon>Ecdysozoa</taxon>
        <taxon>Arthropoda</taxon>
        <taxon>Hexapoda</taxon>
        <taxon>Insecta</taxon>
        <taxon>Pterygota</taxon>
        <taxon>Palaeoptera</taxon>
        <taxon>Ephemeroptera</taxon>
        <taxon>Pisciforma</taxon>
        <taxon>Baetidae</taxon>
        <taxon>Cloeon</taxon>
    </lineage>
</organism>
<comment type="caution">
    <text evidence="2">The sequence shown here is derived from an EMBL/GenBank/DDBJ whole genome shotgun (WGS) entry which is preliminary data.</text>
</comment>
<evidence type="ECO:0000313" key="2">
    <source>
        <dbReference type="EMBL" id="CAB3360319.1"/>
    </source>
</evidence>
<sequence length="76" mass="8501">MPPFENATDTAWRNITDQGQNCTCIGCFSDECVKSMSKFHLIKAGVLVAVVGVLLISVCRMVMQLFVRYTNVKQDK</sequence>
<keyword evidence="3" id="KW-1185">Reference proteome</keyword>
<dbReference type="OrthoDB" id="10614937at2759"/>
<keyword evidence="1" id="KW-0472">Membrane</keyword>
<name>A0A8S1BT87_9INSE</name>
<proteinExistence type="predicted"/>
<feature type="transmembrane region" description="Helical" evidence="1">
    <location>
        <begin position="44"/>
        <end position="67"/>
    </location>
</feature>
<evidence type="ECO:0000313" key="3">
    <source>
        <dbReference type="Proteomes" id="UP000494165"/>
    </source>
</evidence>
<dbReference type="Proteomes" id="UP000494165">
    <property type="component" value="Unassembled WGS sequence"/>
</dbReference>
<keyword evidence="1" id="KW-0812">Transmembrane</keyword>
<dbReference type="AlphaFoldDB" id="A0A8S1BT87"/>